<protein>
    <submittedName>
        <fullName evidence="1">Uncharacterized protein</fullName>
    </submittedName>
</protein>
<evidence type="ECO:0000313" key="1">
    <source>
        <dbReference type="EMBL" id="GFG59813.1"/>
    </source>
</evidence>
<dbReference type="AlphaFoldDB" id="A0A7I9WQB6"/>
<evidence type="ECO:0000313" key="2">
    <source>
        <dbReference type="Proteomes" id="UP000465241"/>
    </source>
</evidence>
<dbReference type="Proteomes" id="UP000465241">
    <property type="component" value="Unassembled WGS sequence"/>
</dbReference>
<proteinExistence type="predicted"/>
<gene>
    <name evidence="1" type="ORF">MMUR_39490</name>
</gene>
<accession>A0A7I9WQB6</accession>
<name>A0A7I9WQB6_9MYCO</name>
<comment type="caution">
    <text evidence="1">The sequence shown here is derived from an EMBL/GenBank/DDBJ whole genome shotgun (WGS) entry which is preliminary data.</text>
</comment>
<keyword evidence="2" id="KW-1185">Reference proteome</keyword>
<reference evidence="1 2" key="1">
    <citation type="journal article" date="2019" name="Emerg. Microbes Infect.">
        <title>Comprehensive subspecies identification of 175 nontuberculous mycobacteria species based on 7547 genomic profiles.</title>
        <authorList>
            <person name="Matsumoto Y."/>
            <person name="Kinjo T."/>
            <person name="Motooka D."/>
            <person name="Nabeya D."/>
            <person name="Jung N."/>
            <person name="Uechi K."/>
            <person name="Horii T."/>
            <person name="Iida T."/>
            <person name="Fujita J."/>
            <person name="Nakamura S."/>
        </authorList>
    </citation>
    <scope>NUCLEOTIDE SEQUENCE [LARGE SCALE GENOMIC DNA]</scope>
    <source>
        <strain evidence="1 2">JCM 13392</strain>
    </source>
</reference>
<sequence>MRNRSLGHQTLSVGGLATRVRNVVVIDVGVVIGVDVVVITGTIVGSPRFHCVGSITGHRHRGILVPVGMRGSVQSAQPATRRTRMVATQGIRRRRGSLVVS</sequence>
<organism evidence="1 2">
    <name type="scientific">Mycolicibacterium murale</name>
    <dbReference type="NCBI Taxonomy" id="182220"/>
    <lineage>
        <taxon>Bacteria</taxon>
        <taxon>Bacillati</taxon>
        <taxon>Actinomycetota</taxon>
        <taxon>Actinomycetes</taxon>
        <taxon>Mycobacteriales</taxon>
        <taxon>Mycobacteriaceae</taxon>
        <taxon>Mycolicibacterium</taxon>
    </lineage>
</organism>
<dbReference type="EMBL" id="BLKT01000003">
    <property type="protein sequence ID" value="GFG59813.1"/>
    <property type="molecule type" value="Genomic_DNA"/>
</dbReference>